<evidence type="ECO:0000313" key="8">
    <source>
        <dbReference type="EMBL" id="SKB32132.1"/>
    </source>
</evidence>
<dbReference type="EMBL" id="FUYP01000003">
    <property type="protein sequence ID" value="SKB32132.1"/>
    <property type="molecule type" value="Genomic_DNA"/>
</dbReference>
<dbReference type="Pfam" id="PF00108">
    <property type="entry name" value="Thiolase_N"/>
    <property type="match status" value="1"/>
</dbReference>
<protein>
    <submittedName>
        <fullName evidence="8">Acetyl-CoA C-acetyltransferase</fullName>
    </submittedName>
</protein>
<dbReference type="CDD" id="cd00751">
    <property type="entry name" value="thiolase"/>
    <property type="match status" value="1"/>
</dbReference>
<comment type="similarity">
    <text evidence="1 5">Belongs to the thiolase-like superfamily. Thiolase family.</text>
</comment>
<evidence type="ECO:0000313" key="9">
    <source>
        <dbReference type="Proteomes" id="UP000190044"/>
    </source>
</evidence>
<dbReference type="PANTHER" id="PTHR43365">
    <property type="entry name" value="BLR7806 PROTEIN"/>
    <property type="match status" value="1"/>
</dbReference>
<dbReference type="InterPro" id="IPR020610">
    <property type="entry name" value="Thiolase_AS"/>
</dbReference>
<keyword evidence="3 5" id="KW-0012">Acyltransferase</keyword>
<reference evidence="9" key="1">
    <citation type="submission" date="2017-02" db="EMBL/GenBank/DDBJ databases">
        <authorList>
            <person name="Varghese N."/>
            <person name="Submissions S."/>
        </authorList>
    </citation>
    <scope>NUCLEOTIDE SEQUENCE [LARGE SCALE GENOMIC DNA]</scope>
    <source>
        <strain evidence="9">R11H</strain>
    </source>
</reference>
<dbReference type="AlphaFoldDB" id="A0A1T5AAY4"/>
<feature type="active site" description="Acyl-thioester intermediate" evidence="4">
    <location>
        <position position="92"/>
    </location>
</feature>
<dbReference type="GO" id="GO:0003988">
    <property type="term" value="F:acetyl-CoA C-acyltransferase activity"/>
    <property type="evidence" value="ECO:0007669"/>
    <property type="project" value="UniProtKB-ARBA"/>
</dbReference>
<name>A0A1T5AAY4_9SPHN</name>
<evidence type="ECO:0000259" key="7">
    <source>
        <dbReference type="Pfam" id="PF02803"/>
    </source>
</evidence>
<keyword evidence="9" id="KW-1185">Reference proteome</keyword>
<evidence type="ECO:0000256" key="3">
    <source>
        <dbReference type="ARBA" id="ARBA00023315"/>
    </source>
</evidence>
<dbReference type="InterPro" id="IPR016039">
    <property type="entry name" value="Thiolase-like"/>
</dbReference>
<gene>
    <name evidence="8" type="ORF">SAMN06295937_100346</name>
</gene>
<dbReference type="PROSITE" id="PS00737">
    <property type="entry name" value="THIOLASE_2"/>
    <property type="match status" value="1"/>
</dbReference>
<dbReference type="InterPro" id="IPR020616">
    <property type="entry name" value="Thiolase_N"/>
</dbReference>
<evidence type="ECO:0000259" key="6">
    <source>
        <dbReference type="Pfam" id="PF00108"/>
    </source>
</evidence>
<evidence type="ECO:0000256" key="5">
    <source>
        <dbReference type="RuleBase" id="RU003557"/>
    </source>
</evidence>
<feature type="domain" description="Thiolase N-terminal" evidence="6">
    <location>
        <begin position="5"/>
        <end position="235"/>
    </location>
</feature>
<dbReference type="PANTHER" id="PTHR43365:SF1">
    <property type="entry name" value="ACETYL-COA C-ACYLTRANSFERASE"/>
    <property type="match status" value="1"/>
</dbReference>
<dbReference type="Pfam" id="PF02803">
    <property type="entry name" value="Thiolase_C"/>
    <property type="match status" value="1"/>
</dbReference>
<sequence>MSEAYIIDAVRTPRGIGKPGKGALSHLHPQHLAATVLAAIRERNDLDTATVDDIVWSTSTQKGKQGGDLGRMAALAAGYDIKASGTTLDRFCGGGISSVNFASASVMSGMEDCVIAGGTEMMSYTAQIGAEEANAGIKPLGMGSGHAALDELHPQSHQGVCGDAIAALEGISREALDALALVSQQRADRAIKQGRFDKSVVPVYNSDGSVALDHEEFPRPETTAEGLAALKPSFAALKDFDLGNGVTFARQIQRRYPDLEWDGVHHAGNSSGVVDGAAAVLITSKDYADKHGLKPRARIVAYANMGDDPTLMLNAPVPAAKKVLAKAGLTTDDIDVWEINEAFAVVAEKFIRDLKLDREKVNINGGAMALGHPIGATGSILIGTALDELERSGGRYGLVTMCAAGGMAPAIIIEKM</sequence>
<dbReference type="NCBIfam" id="TIGR01930">
    <property type="entry name" value="AcCoA-C-Actrans"/>
    <property type="match status" value="1"/>
</dbReference>
<dbReference type="SUPFAM" id="SSF53901">
    <property type="entry name" value="Thiolase-like"/>
    <property type="match status" value="2"/>
</dbReference>
<dbReference type="InterPro" id="IPR020613">
    <property type="entry name" value="Thiolase_CS"/>
</dbReference>
<dbReference type="RefSeq" id="WP_079637239.1">
    <property type="nucleotide sequence ID" value="NZ_FUYP01000003.1"/>
</dbReference>
<dbReference type="PROSITE" id="PS00099">
    <property type="entry name" value="THIOLASE_3"/>
    <property type="match status" value="1"/>
</dbReference>
<evidence type="ECO:0000256" key="2">
    <source>
        <dbReference type="ARBA" id="ARBA00022679"/>
    </source>
</evidence>
<keyword evidence="2 5" id="KW-0808">Transferase</keyword>
<evidence type="ECO:0000256" key="1">
    <source>
        <dbReference type="ARBA" id="ARBA00010982"/>
    </source>
</evidence>
<feature type="active site" description="Proton acceptor" evidence="4">
    <location>
        <position position="372"/>
    </location>
</feature>
<organism evidence="8 9">
    <name type="scientific">Sphingopyxis flava</name>
    <dbReference type="NCBI Taxonomy" id="1507287"/>
    <lineage>
        <taxon>Bacteria</taxon>
        <taxon>Pseudomonadati</taxon>
        <taxon>Pseudomonadota</taxon>
        <taxon>Alphaproteobacteria</taxon>
        <taxon>Sphingomonadales</taxon>
        <taxon>Sphingomonadaceae</taxon>
        <taxon>Sphingopyxis</taxon>
    </lineage>
</organism>
<evidence type="ECO:0000256" key="4">
    <source>
        <dbReference type="PIRSR" id="PIRSR000429-1"/>
    </source>
</evidence>
<dbReference type="OrthoDB" id="9764638at2"/>
<dbReference type="NCBIfam" id="NF004682">
    <property type="entry name" value="PRK06025.1"/>
    <property type="match status" value="1"/>
</dbReference>
<feature type="active site" description="Proton acceptor" evidence="4">
    <location>
        <position position="402"/>
    </location>
</feature>
<dbReference type="Gene3D" id="3.40.47.10">
    <property type="match status" value="2"/>
</dbReference>
<dbReference type="Proteomes" id="UP000190044">
    <property type="component" value="Unassembled WGS sequence"/>
</dbReference>
<feature type="domain" description="Thiolase C-terminal" evidence="7">
    <location>
        <begin position="293"/>
        <end position="415"/>
    </location>
</feature>
<accession>A0A1T5AAY4</accession>
<dbReference type="PIRSF" id="PIRSF000429">
    <property type="entry name" value="Ac-CoA_Ac_transf"/>
    <property type="match status" value="1"/>
</dbReference>
<dbReference type="InterPro" id="IPR020617">
    <property type="entry name" value="Thiolase_C"/>
</dbReference>
<dbReference type="InterPro" id="IPR002155">
    <property type="entry name" value="Thiolase"/>
</dbReference>
<proteinExistence type="inferred from homology"/>